<comment type="similarity">
    <text evidence="1">Belongs to the UPF0538 family.</text>
</comment>
<feature type="compositionally biased region" description="Low complexity" evidence="2">
    <location>
        <begin position="1"/>
        <end position="11"/>
    </location>
</feature>
<name>A0A316UKN3_9BASI</name>
<dbReference type="Pfam" id="PF10209">
    <property type="entry name" value="DUF2340"/>
    <property type="match status" value="1"/>
</dbReference>
<reference evidence="3 4" key="1">
    <citation type="journal article" date="2018" name="Mol. Biol. Evol.">
        <title>Broad Genomic Sampling Reveals a Smut Pathogenic Ancestry of the Fungal Clade Ustilaginomycotina.</title>
        <authorList>
            <person name="Kijpornyongpan T."/>
            <person name="Mondo S.J."/>
            <person name="Barry K."/>
            <person name="Sandor L."/>
            <person name="Lee J."/>
            <person name="Lipzen A."/>
            <person name="Pangilinan J."/>
            <person name="LaButti K."/>
            <person name="Hainaut M."/>
            <person name="Henrissat B."/>
            <person name="Grigoriev I.V."/>
            <person name="Spatafora J.W."/>
            <person name="Aime M.C."/>
        </authorList>
    </citation>
    <scope>NUCLEOTIDE SEQUENCE [LARGE SCALE GENOMIC DNA]</scope>
    <source>
        <strain evidence="3 4">MCA 4718</strain>
    </source>
</reference>
<dbReference type="AlphaFoldDB" id="A0A316UKN3"/>
<dbReference type="Proteomes" id="UP000245942">
    <property type="component" value="Unassembled WGS sequence"/>
</dbReference>
<dbReference type="RefSeq" id="XP_025350955.1">
    <property type="nucleotide sequence ID" value="XM_025493507.1"/>
</dbReference>
<keyword evidence="4" id="KW-1185">Reference proteome</keyword>
<proteinExistence type="inferred from homology"/>
<sequence>MDTAASTTVADDAQEQLDTIAPGGFHPFRPRLHDETENPETNTARPLTDAVITVRIIKSFAYRSMKALVIPHIDLTSVTIEELEEKCRKEVASTPSFKAFRSYATKLDTIKIYTRAHGSKTTNLIINLDHPEWLLDADKGRTLADAGLENEAELSFFNREDYEAFLADPTTKW</sequence>
<dbReference type="OrthoDB" id="937at2759"/>
<feature type="region of interest" description="Disordered" evidence="2">
    <location>
        <begin position="1"/>
        <end position="44"/>
    </location>
</feature>
<gene>
    <name evidence="3" type="ORF">BCV69DRAFT_285979</name>
</gene>
<dbReference type="PANTHER" id="PTHR18444">
    <property type="entry name" value="UPF0538 FAMILY MEMBER"/>
    <property type="match status" value="1"/>
</dbReference>
<accession>A0A316UKN3</accession>
<dbReference type="EMBL" id="KZ819321">
    <property type="protein sequence ID" value="PWN23795.1"/>
    <property type="molecule type" value="Genomic_DNA"/>
</dbReference>
<organism evidence="3 4">
    <name type="scientific">Pseudomicrostroma glucosiphilum</name>
    <dbReference type="NCBI Taxonomy" id="1684307"/>
    <lineage>
        <taxon>Eukaryota</taxon>
        <taxon>Fungi</taxon>
        <taxon>Dikarya</taxon>
        <taxon>Basidiomycota</taxon>
        <taxon>Ustilaginomycotina</taxon>
        <taxon>Exobasidiomycetes</taxon>
        <taxon>Microstromatales</taxon>
        <taxon>Microstromatales incertae sedis</taxon>
        <taxon>Pseudomicrostroma</taxon>
    </lineage>
</organism>
<evidence type="ECO:0008006" key="5">
    <source>
        <dbReference type="Google" id="ProtNLM"/>
    </source>
</evidence>
<dbReference type="InterPro" id="IPR018794">
    <property type="entry name" value="UPF0538"/>
</dbReference>
<dbReference type="PANTHER" id="PTHR18444:SF9">
    <property type="entry name" value="UPF0538 PROTEIN C2ORF76"/>
    <property type="match status" value="1"/>
</dbReference>
<evidence type="ECO:0000313" key="4">
    <source>
        <dbReference type="Proteomes" id="UP000245942"/>
    </source>
</evidence>
<dbReference type="GeneID" id="37015241"/>
<protein>
    <recommendedName>
        <fullName evidence="5">Cytoplasmic protein</fullName>
    </recommendedName>
</protein>
<evidence type="ECO:0000256" key="1">
    <source>
        <dbReference type="ARBA" id="ARBA00007176"/>
    </source>
</evidence>
<evidence type="ECO:0000313" key="3">
    <source>
        <dbReference type="EMBL" id="PWN23795.1"/>
    </source>
</evidence>
<evidence type="ECO:0000256" key="2">
    <source>
        <dbReference type="SAM" id="MobiDB-lite"/>
    </source>
</evidence>